<feature type="compositionally biased region" description="Acidic residues" evidence="1">
    <location>
        <begin position="448"/>
        <end position="458"/>
    </location>
</feature>
<reference evidence="3" key="1">
    <citation type="journal article" date="2012" name="Bioengineered">
        <title>Additional insights into the genome of the oleaginous model alga Nannochloropsis gaditana.</title>
        <authorList>
            <person name="Jinkerson R.E."/>
            <person name="Radakovits R."/>
            <person name="Posewitz M.C."/>
        </authorList>
    </citation>
    <scope>NUCLEOTIDE SEQUENCE</scope>
    <source>
        <strain evidence="3">CCMP526</strain>
    </source>
</reference>
<dbReference type="PANTHER" id="PTHR44094">
    <property type="entry name" value="DNAJ HEAT SHOCK N-TERMINAL DOMAIN-CONTAINING PROTEIN"/>
    <property type="match status" value="1"/>
</dbReference>
<feature type="region of interest" description="Disordered" evidence="1">
    <location>
        <begin position="196"/>
        <end position="318"/>
    </location>
</feature>
<sequence length="458" mass="48530">MTACRHASFIDGDLFFSMLFGSERFHPYLGKLFIASAIDVLGSSSLSGTEADLSFAESEAEGQDTKKGGRERGEGQGQRAAATLGESKKTLCETQTRREVRIAVHLVKILKPLVEGRKDSFSRFCEAEAADLVSRSLGPLILRELGSTYKRAAREFLGGLGGLAASFDKRRARVQRQADVAGAAIQGMKLGKSFMDVYASSGPSPGSTPGTPHGQTGGKRGRAAGFFNRNASAPSLSCPRPVPGGSKSSSADTTLPPSQPPSSSASISTVSTTPENLTPEAMHYPATAPVGGKEGGPASSTARTGAGVGRAGKASKEAELEADGLPRLVSITWKLAAYDIGETVGRACGKVLSDNSVTREERQVRAEGLMALGRAFKERSRQALAKAGGAVDYQKEWEALDRQFMHRYESSTSIHTMASSNSSPSFPTDLQQKQYDQPFSEELLAEERGEEEAAGIVL</sequence>
<evidence type="ECO:0000313" key="3">
    <source>
        <dbReference type="EMBL" id="AFJ69238.1"/>
    </source>
</evidence>
<gene>
    <name evidence="3" type="ORF">NGATSA_3003800</name>
</gene>
<dbReference type="InterPro" id="IPR052423">
    <property type="entry name" value="EMIR"/>
</dbReference>
<accession>I2CQQ5</accession>
<dbReference type="InterPro" id="IPR026894">
    <property type="entry name" value="DnaJ_X"/>
</dbReference>
<dbReference type="Pfam" id="PF14308">
    <property type="entry name" value="DnaJ-X"/>
    <property type="match status" value="1"/>
</dbReference>
<evidence type="ECO:0000259" key="2">
    <source>
        <dbReference type="Pfam" id="PF14308"/>
    </source>
</evidence>
<reference evidence="3" key="2">
    <citation type="journal article" date="2012" name="Nat. Commun.">
        <title>Draft genome sequence and genetic transformation of the oleaginous alga Nannochloropis gaditana.</title>
        <authorList>
            <person name="Radakovits R."/>
            <person name="Jinkerson R.E."/>
            <person name="Fuerstenberg S.I."/>
            <person name="Tae H."/>
            <person name="Settlage R.E."/>
            <person name="Boore J.L."/>
            <person name="Posewitz M.C."/>
        </authorList>
    </citation>
    <scope>NUCLEOTIDE SEQUENCE</scope>
    <source>
        <strain evidence="3">CCMP526</strain>
    </source>
</reference>
<feature type="compositionally biased region" description="Polar residues" evidence="1">
    <location>
        <begin position="415"/>
        <end position="437"/>
    </location>
</feature>
<organism evidence="3">
    <name type="scientific">Nannochloropsis gaditana (strain CCMP526)</name>
    <name type="common">Green microalga</name>
    <name type="synonym">Microchloropsis gaditana</name>
    <dbReference type="NCBI Taxonomy" id="1093141"/>
    <lineage>
        <taxon>Eukaryota</taxon>
        <taxon>Sar</taxon>
        <taxon>Stramenopiles</taxon>
        <taxon>Ochrophyta</taxon>
        <taxon>Eustigmatophyceae</taxon>
        <taxon>Eustigmatales</taxon>
        <taxon>Monodopsidaceae</taxon>
        <taxon>Nannochloropsis</taxon>
    </lineage>
</organism>
<dbReference type="EMBL" id="JU980175">
    <property type="protein sequence ID" value="AFJ69238.1"/>
    <property type="molecule type" value="mRNA"/>
</dbReference>
<feature type="domain" description="DNAJ-containing protein X-domain" evidence="2">
    <location>
        <begin position="95"/>
        <end position="383"/>
    </location>
</feature>
<feature type="region of interest" description="Disordered" evidence="1">
    <location>
        <begin position="415"/>
        <end position="458"/>
    </location>
</feature>
<feature type="compositionally biased region" description="Basic and acidic residues" evidence="1">
    <location>
        <begin position="63"/>
        <end position="74"/>
    </location>
</feature>
<name>I2CQQ5_NANGC</name>
<dbReference type="PANTHER" id="PTHR44094:SF8">
    <property type="entry name" value="DNAJ HEAT SHOCK N-TERMINAL DOMAIN-CONTAINING PROTEIN-RELATED"/>
    <property type="match status" value="1"/>
</dbReference>
<feature type="compositionally biased region" description="Low complexity" evidence="1">
    <location>
        <begin position="253"/>
        <end position="274"/>
    </location>
</feature>
<proteinExistence type="evidence at transcript level"/>
<protein>
    <recommendedName>
        <fullName evidence="2">DNAJ-containing protein X-domain domain-containing protein</fullName>
    </recommendedName>
</protein>
<dbReference type="AlphaFoldDB" id="I2CQQ5"/>
<feature type="compositionally biased region" description="Low complexity" evidence="1">
    <location>
        <begin position="200"/>
        <end position="214"/>
    </location>
</feature>
<feature type="region of interest" description="Disordered" evidence="1">
    <location>
        <begin position="54"/>
        <end position="85"/>
    </location>
</feature>
<evidence type="ECO:0000256" key="1">
    <source>
        <dbReference type="SAM" id="MobiDB-lite"/>
    </source>
</evidence>